<dbReference type="Gene3D" id="1.10.287.950">
    <property type="entry name" value="Methyl-accepting chemotaxis protein"/>
    <property type="match status" value="2"/>
</dbReference>
<feature type="transmembrane region" description="Helical" evidence="5">
    <location>
        <begin position="22"/>
        <end position="41"/>
    </location>
</feature>
<dbReference type="EMBL" id="VDFR01000016">
    <property type="protein sequence ID" value="TNC50353.1"/>
    <property type="molecule type" value="Genomic_DNA"/>
</dbReference>
<gene>
    <name evidence="8" type="ORF">FHE65_03555</name>
    <name evidence="7" type="ORF">FHE65_10750</name>
</gene>
<evidence type="ECO:0000256" key="3">
    <source>
        <dbReference type="ARBA" id="ARBA00022989"/>
    </source>
</evidence>
<keyword evidence="4 5" id="KW-0472">Membrane</keyword>
<keyword evidence="3 5" id="KW-1133">Transmembrane helix</keyword>
<accession>A0A5C4MP54</accession>
<evidence type="ECO:0000259" key="6">
    <source>
        <dbReference type="Pfam" id="PF12698"/>
    </source>
</evidence>
<sequence length="697" mass="72407">MIAIRLAVSEIRRISAGTLPKLAILAMVVIPSLYAGLYLFANEDPYGELHRVPAALVVQDRGATTTDAINGTTEKVDYGGEVADRLLRGDGGFGWVETTEGEAESGVRNGRYDAALIIGPQFSEQLTSSARFEPERAGLTLITNDANNYLVTRVAETIVGDVRDTIATQVGTVAAGTFLDGFAVVHTDLTKGVNGAQELVTGSSRLTSGTAELVDGTATLARGAEEAANGAARLESGADELATGTRRIAGGARTLSNGLDELKRRTGSLPSDTRTLANGAQEVAAGNAEVAAVGDDAAEVAGAVVDQFRAARSSLDEGLDALVEQGRMTDAERDALMALFADAEVPVDAVAAQIESAANRLDALSKGSSEVAAGTEKLAAAAPVLTRGVRKAASGGAELASGSARVDRGAQTLARGTGTLADGTEKVANGAERLATSSTALRKGSARLETGTSELRNGLQDGLRKVPDLDKATARDTADTIGDPVAVKEDTLARAGSYGAGLAPFFMPLAAWIGAYVLFLLVRPLSSRALAANGPATRTALGGWIPPAVVGLVQVVVMYTIVRFALDIDPVYEVATAAVLVIASMTFVAILQALNAWLGEVGEFLGLVLMLVQLVTAGGTFPWETIPEPLRSLHWLLPMSYGVNGLRQTLYGGEAWIVARDLSVLVAVFVVAILLTALAAGRQKVWTPKQLQPELVI</sequence>
<evidence type="ECO:0000313" key="9">
    <source>
        <dbReference type="Proteomes" id="UP000306740"/>
    </source>
</evidence>
<protein>
    <submittedName>
        <fullName evidence="7">YhgE/Pip domain-containing protein</fullName>
    </submittedName>
</protein>
<dbReference type="InterPro" id="IPR023908">
    <property type="entry name" value="xxxLxxG_rpt"/>
</dbReference>
<dbReference type="InterPro" id="IPR017500">
    <property type="entry name" value="Phage_infect_YhgE_N"/>
</dbReference>
<dbReference type="GO" id="GO:0140359">
    <property type="term" value="F:ABC-type transporter activity"/>
    <property type="evidence" value="ECO:0007669"/>
    <property type="project" value="InterPro"/>
</dbReference>
<keyword evidence="2 5" id="KW-0812">Transmembrane</keyword>
<feature type="transmembrane region" description="Helical" evidence="5">
    <location>
        <begin position="574"/>
        <end position="597"/>
    </location>
</feature>
<feature type="transmembrane region" description="Helical" evidence="5">
    <location>
        <begin position="543"/>
        <end position="562"/>
    </location>
</feature>
<dbReference type="NCBIfam" id="TIGR03062">
    <property type="entry name" value="pip_yhgE_Cterm"/>
    <property type="match status" value="1"/>
</dbReference>
<dbReference type="NCBIfam" id="TIGR03061">
    <property type="entry name" value="pip_yhgE_Nterm"/>
    <property type="match status" value="1"/>
</dbReference>
<evidence type="ECO:0000256" key="1">
    <source>
        <dbReference type="ARBA" id="ARBA00004141"/>
    </source>
</evidence>
<dbReference type="NCBIfam" id="TIGR03057">
    <property type="entry name" value="xxxLxxG_by_4"/>
    <property type="match status" value="3"/>
</dbReference>
<feature type="transmembrane region" description="Helical" evidence="5">
    <location>
        <begin position="498"/>
        <end position="522"/>
    </location>
</feature>
<dbReference type="AlphaFoldDB" id="A0A5C4MP54"/>
<evidence type="ECO:0000256" key="5">
    <source>
        <dbReference type="SAM" id="Phobius"/>
    </source>
</evidence>
<evidence type="ECO:0000256" key="2">
    <source>
        <dbReference type="ARBA" id="ARBA00022692"/>
    </source>
</evidence>
<dbReference type="PANTHER" id="PTHR43077">
    <property type="entry name" value="TRANSPORT PERMEASE YVFS-RELATED"/>
    <property type="match status" value="1"/>
</dbReference>
<dbReference type="SUPFAM" id="SSF101967">
    <property type="entry name" value="Adhesin YadA, collagen-binding domain"/>
    <property type="match status" value="1"/>
</dbReference>
<proteinExistence type="predicted"/>
<dbReference type="RefSeq" id="WP_139105291.1">
    <property type="nucleotide sequence ID" value="NZ_VDFR01000016.1"/>
</dbReference>
<reference evidence="7 9" key="1">
    <citation type="submission" date="2019-05" db="EMBL/GenBank/DDBJ databases">
        <title>Mumia sp. nov., isolated from the intestinal contents of plateau pika (Ochotona curzoniae) in the Qinghai-Tibet plateau of China.</title>
        <authorList>
            <person name="Tian Z."/>
        </authorList>
    </citation>
    <scope>NUCLEOTIDE SEQUENCE [LARGE SCALE GENOMIC DNA]</scope>
    <source>
        <strain evidence="9">527</strain>
        <strain evidence="7">Z527</strain>
    </source>
</reference>
<feature type="transmembrane region" description="Helical" evidence="5">
    <location>
        <begin position="662"/>
        <end position="681"/>
    </location>
</feature>
<comment type="subcellular location">
    <subcellularLocation>
        <location evidence="1">Membrane</location>
        <topology evidence="1">Multi-pass membrane protein</topology>
    </subcellularLocation>
</comment>
<dbReference type="EMBL" id="VDFR01000048">
    <property type="protein sequence ID" value="TNC47091.1"/>
    <property type="molecule type" value="Genomic_DNA"/>
</dbReference>
<dbReference type="InterPro" id="IPR051328">
    <property type="entry name" value="T7SS_ABC-Transporter"/>
</dbReference>
<evidence type="ECO:0000313" key="8">
    <source>
        <dbReference type="EMBL" id="TNC50353.1"/>
    </source>
</evidence>
<dbReference type="Pfam" id="PF12698">
    <property type="entry name" value="ABC2_membrane_3"/>
    <property type="match status" value="1"/>
</dbReference>
<dbReference type="PANTHER" id="PTHR43077:SF10">
    <property type="entry name" value="TRANSPORT PERMEASE PROTEIN"/>
    <property type="match status" value="1"/>
</dbReference>
<dbReference type="OrthoDB" id="9811483at2"/>
<organism evidence="7 9">
    <name type="scientific">Mumia zhuanghuii</name>
    <dbReference type="NCBI Taxonomy" id="2585211"/>
    <lineage>
        <taxon>Bacteria</taxon>
        <taxon>Bacillati</taxon>
        <taxon>Actinomycetota</taxon>
        <taxon>Actinomycetes</taxon>
        <taxon>Propionibacteriales</taxon>
        <taxon>Nocardioidaceae</taxon>
        <taxon>Mumia</taxon>
    </lineage>
</organism>
<feature type="transmembrane region" description="Helical" evidence="5">
    <location>
        <begin position="604"/>
        <end position="623"/>
    </location>
</feature>
<evidence type="ECO:0000256" key="4">
    <source>
        <dbReference type="ARBA" id="ARBA00023136"/>
    </source>
</evidence>
<dbReference type="InterPro" id="IPR013525">
    <property type="entry name" value="ABC2_TM"/>
</dbReference>
<evidence type="ECO:0000313" key="7">
    <source>
        <dbReference type="EMBL" id="TNC47091.1"/>
    </source>
</evidence>
<feature type="domain" description="ABC-2 type transporter transmembrane" evidence="6">
    <location>
        <begin position="495"/>
        <end position="678"/>
    </location>
</feature>
<dbReference type="InterPro" id="IPR011049">
    <property type="entry name" value="Serralysin-like_metalloprot_C"/>
</dbReference>
<dbReference type="GO" id="GO:0016020">
    <property type="term" value="C:membrane"/>
    <property type="evidence" value="ECO:0007669"/>
    <property type="project" value="UniProtKB-SubCell"/>
</dbReference>
<dbReference type="InterPro" id="IPR017501">
    <property type="entry name" value="Phage_infect_YhgE_C"/>
</dbReference>
<dbReference type="Proteomes" id="UP000306740">
    <property type="component" value="Unassembled WGS sequence"/>
</dbReference>
<name>A0A5C4MP54_9ACTN</name>
<comment type="caution">
    <text evidence="7">The sequence shown here is derived from an EMBL/GenBank/DDBJ whole genome shotgun (WGS) entry which is preliminary data.</text>
</comment>